<proteinExistence type="predicted"/>
<keyword evidence="2" id="KW-0413">Isomerase</keyword>
<dbReference type="Pfam" id="PF00578">
    <property type="entry name" value="AhpC-TSA"/>
    <property type="match status" value="1"/>
</dbReference>
<dbReference type="GO" id="GO:0016491">
    <property type="term" value="F:oxidoreductase activity"/>
    <property type="evidence" value="ECO:0007669"/>
    <property type="project" value="InterPro"/>
</dbReference>
<protein>
    <submittedName>
        <fullName evidence="2">Thiol-disulfide isomerase-like thioredoxin</fullName>
    </submittedName>
</protein>
<dbReference type="GO" id="GO:0016853">
    <property type="term" value="F:isomerase activity"/>
    <property type="evidence" value="ECO:0007669"/>
    <property type="project" value="UniProtKB-KW"/>
</dbReference>
<dbReference type="CDD" id="cd02966">
    <property type="entry name" value="TlpA_like_family"/>
    <property type="match status" value="1"/>
</dbReference>
<dbReference type="InterPro" id="IPR036249">
    <property type="entry name" value="Thioredoxin-like_sf"/>
</dbReference>
<dbReference type="PROSITE" id="PS00194">
    <property type="entry name" value="THIOREDOXIN_1"/>
    <property type="match status" value="1"/>
</dbReference>
<dbReference type="AlphaFoldDB" id="I0V3J9"/>
<feature type="domain" description="Thioredoxin" evidence="1">
    <location>
        <begin position="61"/>
        <end position="203"/>
    </location>
</feature>
<sequence>MTPATKWALAVGALALALIVALLPRSASVPPDTEDDTELAAARQQAALAACLPEQDGGEGRSAGGAFQDVRVHCLGDGSQVEFGDTLGEGPTLVNVWATWCEPCREELPLLARYAERPDAARVVTVQVQSAPEDGLRLFTELGVRLPALHDGEGASGPVRGALRVPTALPASYVVEGGEARLVTKPRLFTSVEEIVNAVEGTR</sequence>
<dbReference type="STRING" id="882086.SacxiDRAFT_2479"/>
<reference evidence="2 3" key="1">
    <citation type="submission" date="2012-01" db="EMBL/GenBank/DDBJ databases">
        <title>Improved High-Quality Draft sequence of Saccharomonospora xinjiangensis XJ-54.</title>
        <authorList>
            <consortium name="US DOE Joint Genome Institute"/>
            <person name="Lucas S."/>
            <person name="Han J."/>
            <person name="Lapidus A."/>
            <person name="Cheng J.-F."/>
            <person name="Goodwin L."/>
            <person name="Pitluck S."/>
            <person name="Peters L."/>
            <person name="Mikhailova N."/>
            <person name="Teshima H."/>
            <person name="Detter J.C."/>
            <person name="Han C."/>
            <person name="Tapia R."/>
            <person name="Land M."/>
            <person name="Hauser L."/>
            <person name="Kyrpides N."/>
            <person name="Ivanova N."/>
            <person name="Pagani I."/>
            <person name="Brambilla E.-M."/>
            <person name="Klenk H.-P."/>
            <person name="Woyke T."/>
        </authorList>
    </citation>
    <scope>NUCLEOTIDE SEQUENCE [LARGE SCALE GENOMIC DNA]</scope>
    <source>
        <strain evidence="2 3">XJ-54</strain>
    </source>
</reference>
<dbReference type="PROSITE" id="PS51352">
    <property type="entry name" value="THIOREDOXIN_2"/>
    <property type="match status" value="1"/>
</dbReference>
<keyword evidence="3" id="KW-1185">Reference proteome</keyword>
<evidence type="ECO:0000313" key="2">
    <source>
        <dbReference type="EMBL" id="EID54702.1"/>
    </source>
</evidence>
<dbReference type="OrthoDB" id="9796554at2"/>
<dbReference type="InterPro" id="IPR017937">
    <property type="entry name" value="Thioredoxin_CS"/>
</dbReference>
<dbReference type="Proteomes" id="UP000004691">
    <property type="component" value="Unassembled WGS sequence"/>
</dbReference>
<dbReference type="InterPro" id="IPR000866">
    <property type="entry name" value="AhpC/TSA"/>
</dbReference>
<evidence type="ECO:0000313" key="3">
    <source>
        <dbReference type="Proteomes" id="UP000004691"/>
    </source>
</evidence>
<accession>I0V3J9</accession>
<dbReference type="RefSeq" id="WP_006238849.1">
    <property type="nucleotide sequence ID" value="NZ_JH636049.1"/>
</dbReference>
<dbReference type="EMBL" id="JH636049">
    <property type="protein sequence ID" value="EID54702.1"/>
    <property type="molecule type" value="Genomic_DNA"/>
</dbReference>
<dbReference type="SUPFAM" id="SSF52833">
    <property type="entry name" value="Thioredoxin-like"/>
    <property type="match status" value="1"/>
</dbReference>
<name>I0V3J9_9PSEU</name>
<dbReference type="HOGENOM" id="CLU_042529_6_1_11"/>
<dbReference type="Gene3D" id="3.40.30.10">
    <property type="entry name" value="Glutaredoxin"/>
    <property type="match status" value="1"/>
</dbReference>
<gene>
    <name evidence="2" type="ORF">SacxiDRAFT_2479</name>
</gene>
<evidence type="ECO:0000259" key="1">
    <source>
        <dbReference type="PROSITE" id="PS51352"/>
    </source>
</evidence>
<organism evidence="2 3">
    <name type="scientific">Saccharomonospora xinjiangensis XJ-54</name>
    <dbReference type="NCBI Taxonomy" id="882086"/>
    <lineage>
        <taxon>Bacteria</taxon>
        <taxon>Bacillati</taxon>
        <taxon>Actinomycetota</taxon>
        <taxon>Actinomycetes</taxon>
        <taxon>Pseudonocardiales</taxon>
        <taxon>Pseudonocardiaceae</taxon>
        <taxon>Saccharomonospora</taxon>
    </lineage>
</organism>
<dbReference type="eggNOG" id="COG0526">
    <property type="taxonomic scope" value="Bacteria"/>
</dbReference>
<dbReference type="GO" id="GO:0016209">
    <property type="term" value="F:antioxidant activity"/>
    <property type="evidence" value="ECO:0007669"/>
    <property type="project" value="InterPro"/>
</dbReference>
<dbReference type="InterPro" id="IPR013766">
    <property type="entry name" value="Thioredoxin_domain"/>
</dbReference>